<reference evidence="2 3" key="1">
    <citation type="submission" date="2017-12" db="EMBL/GenBank/DDBJ databases">
        <title>Sequencing, de novo assembly and annotation of complete genome of a new Thraustochytrid species, strain FCC1311.</title>
        <authorList>
            <person name="Sedici K."/>
            <person name="Godart F."/>
            <person name="Aiese Cigliano R."/>
            <person name="Sanseverino W."/>
            <person name="Barakat M."/>
            <person name="Ortet P."/>
            <person name="Marechal E."/>
            <person name="Cagnac O."/>
            <person name="Amato A."/>
        </authorList>
    </citation>
    <scope>NUCLEOTIDE SEQUENCE [LARGE SCALE GENOMIC DNA]</scope>
</reference>
<feature type="compositionally biased region" description="Low complexity" evidence="1">
    <location>
        <begin position="205"/>
        <end position="217"/>
    </location>
</feature>
<keyword evidence="3" id="KW-1185">Reference proteome</keyword>
<accession>A0A2R5GIS1</accession>
<protein>
    <submittedName>
        <fullName evidence="2">Uncharacterized protein</fullName>
    </submittedName>
</protein>
<feature type="compositionally biased region" description="Acidic residues" evidence="1">
    <location>
        <begin position="172"/>
        <end position="183"/>
    </location>
</feature>
<name>A0A2R5GIS1_9STRA</name>
<feature type="compositionally biased region" description="Low complexity" evidence="1">
    <location>
        <begin position="225"/>
        <end position="236"/>
    </location>
</feature>
<evidence type="ECO:0000256" key="1">
    <source>
        <dbReference type="SAM" id="MobiDB-lite"/>
    </source>
</evidence>
<proteinExistence type="predicted"/>
<dbReference type="EMBL" id="BEYU01000084">
    <property type="protein sequence ID" value="GBG30786.1"/>
    <property type="molecule type" value="Genomic_DNA"/>
</dbReference>
<comment type="caution">
    <text evidence="2">The sequence shown here is derived from an EMBL/GenBank/DDBJ whole genome shotgun (WGS) entry which is preliminary data.</text>
</comment>
<feature type="region of interest" description="Disordered" evidence="1">
    <location>
        <begin position="152"/>
        <end position="251"/>
    </location>
</feature>
<evidence type="ECO:0000313" key="3">
    <source>
        <dbReference type="Proteomes" id="UP000241890"/>
    </source>
</evidence>
<sequence>MPSGKATKQKMTESLRRVVQGQAEILQRQATTQAMLQLELRNVKAMLQEALQAQDQTQVVDAAPRVADLEAELAHARQKIHTLESERMVLQERALSGARAAERAKAERVAALQALQLANDQSNASARAVLDLREELEALRLENHSLRRELALGTEELRPADPGSATNLSSIDNDDDDDDDDERERDHGRSSRAGGPPDAPRKVPAQEPSQAPAASARSRAHAAERICAVATAAAAPRAPPGPGRRSLTQAR</sequence>
<dbReference type="AlphaFoldDB" id="A0A2R5GIS1"/>
<dbReference type="InParanoid" id="A0A2R5GIS1"/>
<organism evidence="2 3">
    <name type="scientific">Hondaea fermentalgiana</name>
    <dbReference type="NCBI Taxonomy" id="2315210"/>
    <lineage>
        <taxon>Eukaryota</taxon>
        <taxon>Sar</taxon>
        <taxon>Stramenopiles</taxon>
        <taxon>Bigyra</taxon>
        <taxon>Labyrinthulomycetes</taxon>
        <taxon>Thraustochytrida</taxon>
        <taxon>Thraustochytriidae</taxon>
        <taxon>Hondaea</taxon>
    </lineage>
</organism>
<dbReference type="Proteomes" id="UP000241890">
    <property type="component" value="Unassembled WGS sequence"/>
</dbReference>
<evidence type="ECO:0000313" key="2">
    <source>
        <dbReference type="EMBL" id="GBG30786.1"/>
    </source>
</evidence>
<gene>
    <name evidence="2" type="ORF">FCC1311_070062</name>
</gene>